<evidence type="ECO:0000313" key="1">
    <source>
        <dbReference type="EMBL" id="ALB21684.1"/>
    </source>
</evidence>
<gene>
    <name evidence="1" type="ORF">KU39_500</name>
</gene>
<protein>
    <submittedName>
        <fullName evidence="1">Membrane protein</fullName>
    </submittedName>
</protein>
<dbReference type="RefSeq" id="WP_017377270.1">
    <property type="nucleotide sequence ID" value="NZ_CP012508.1"/>
</dbReference>
<sequence length="121" mass="12074">MDMSNSRTKKLKTGAIIAGAAAALMLAGCVGPGTKPASQSGPVKCSGINSCKGTSECATAKSACKGQNKCKGTGWVFAKSADLCKKKGGIVLSAGASNSSLAAVDASENLASLDDNKAYRR</sequence>
<reference evidence="1 2" key="1">
    <citation type="journal article" date="2014" name="Genome Announc.">
        <title>Comparative Genome Analysis of Two Isolates of the Fish Pathogen Piscirickettsia salmonis from Different Hosts Reveals Major Differences in Virulence-Associated Secretion Systems.</title>
        <authorList>
            <person name="Bohle H."/>
            <person name="Henriquez P."/>
            <person name="Grothusen H."/>
            <person name="Navas E."/>
            <person name="Sandoval A."/>
            <person name="Bustamante F."/>
            <person name="Bustos P."/>
            <person name="Mancilla M."/>
        </authorList>
    </citation>
    <scope>NUCLEOTIDE SEQUENCE [LARGE SCALE GENOMIC DNA]</scope>
    <source>
        <strain evidence="2">B1-32597</strain>
    </source>
</reference>
<name>A0A1L6TH05_PISSA</name>
<proteinExistence type="predicted"/>
<dbReference type="OrthoDB" id="5616300at2"/>
<dbReference type="EMBL" id="CP012508">
    <property type="protein sequence ID" value="ALB21684.1"/>
    <property type="molecule type" value="Genomic_DNA"/>
</dbReference>
<dbReference type="AlphaFoldDB" id="A0A1L6TH05"/>
<organism evidence="1 2">
    <name type="scientific">Piscirickettsia salmonis</name>
    <dbReference type="NCBI Taxonomy" id="1238"/>
    <lineage>
        <taxon>Bacteria</taxon>
        <taxon>Pseudomonadati</taxon>
        <taxon>Pseudomonadota</taxon>
        <taxon>Gammaproteobacteria</taxon>
        <taxon>Thiotrichales</taxon>
        <taxon>Piscirickettsiaceae</taxon>
        <taxon>Piscirickettsia</taxon>
    </lineage>
</organism>
<evidence type="ECO:0000313" key="2">
    <source>
        <dbReference type="Proteomes" id="UP000029558"/>
    </source>
</evidence>
<accession>A0A1L6TH05</accession>
<dbReference type="PROSITE" id="PS51257">
    <property type="entry name" value="PROKAR_LIPOPROTEIN"/>
    <property type="match status" value="1"/>
</dbReference>
<dbReference type="Proteomes" id="UP000029558">
    <property type="component" value="Chromosome"/>
</dbReference>